<gene>
    <name evidence="3" type="ORF">Tco_0908909</name>
</gene>
<accession>A0ABQ5CUZ0</accession>
<name>A0ABQ5CUZ0_9ASTR</name>
<comment type="caution">
    <text evidence="3">The sequence shown here is derived from an EMBL/GenBank/DDBJ whole genome shotgun (WGS) entry which is preliminary data.</text>
</comment>
<sequence>MAILNEKGDGYTKAVIRVEYEWKPPHCADCKIFGHDLLYCPKHVAVTVPNDPSKIATEATKSDGFTEVKRKNHKGPSTSNSFDPLNTMNVEDECGTSSSRGNLEEEQVEGTKESHLNEHVESDEEVDEFIFPEGDKFGNKFDIRLKGRARLVARVYRQEDGIDFEESFAPVVRLEAIRIFIAYVAYKNMIVYQMDVKTAFLNGILREEVYYGMESSDSVDTLMVEKSKLDEDPQRKDVDPIRYHRMIGSLIYLTSSRPDLVFVDSCITLTAYADADHASCQDTRRSTSGSMQLLGNRLVSWSSKKQKSISISSIEAEYIALSEKQVENGVVEFYFFRTEYQLADIFTKALGRERLEFRINKLGMKSTSPKTLKRLAEEGEE</sequence>
<dbReference type="PANTHER" id="PTHR11439">
    <property type="entry name" value="GAG-POL-RELATED RETROTRANSPOSON"/>
    <property type="match status" value="1"/>
</dbReference>
<feature type="domain" description="Reverse transcriptase Ty1/copia-type" evidence="2">
    <location>
        <begin position="145"/>
        <end position="211"/>
    </location>
</feature>
<dbReference type="InterPro" id="IPR013103">
    <property type="entry name" value="RVT_2"/>
</dbReference>
<reference evidence="3" key="1">
    <citation type="journal article" date="2022" name="Int. J. Mol. Sci.">
        <title>Draft Genome of Tanacetum Coccineum: Genomic Comparison of Closely Related Tanacetum-Family Plants.</title>
        <authorList>
            <person name="Yamashiro T."/>
            <person name="Shiraishi A."/>
            <person name="Nakayama K."/>
            <person name="Satake H."/>
        </authorList>
    </citation>
    <scope>NUCLEOTIDE SEQUENCE</scope>
</reference>
<evidence type="ECO:0000313" key="3">
    <source>
        <dbReference type="EMBL" id="GJT28634.1"/>
    </source>
</evidence>
<dbReference type="PANTHER" id="PTHR11439:SF463">
    <property type="entry name" value="REVERSE TRANSCRIPTASE TY1_COPIA-TYPE DOMAIN-CONTAINING PROTEIN"/>
    <property type="match status" value="1"/>
</dbReference>
<organism evidence="3 4">
    <name type="scientific">Tanacetum coccineum</name>
    <dbReference type="NCBI Taxonomy" id="301880"/>
    <lineage>
        <taxon>Eukaryota</taxon>
        <taxon>Viridiplantae</taxon>
        <taxon>Streptophyta</taxon>
        <taxon>Embryophyta</taxon>
        <taxon>Tracheophyta</taxon>
        <taxon>Spermatophyta</taxon>
        <taxon>Magnoliopsida</taxon>
        <taxon>eudicotyledons</taxon>
        <taxon>Gunneridae</taxon>
        <taxon>Pentapetalae</taxon>
        <taxon>asterids</taxon>
        <taxon>campanulids</taxon>
        <taxon>Asterales</taxon>
        <taxon>Asteraceae</taxon>
        <taxon>Asteroideae</taxon>
        <taxon>Anthemideae</taxon>
        <taxon>Anthemidinae</taxon>
        <taxon>Tanacetum</taxon>
    </lineage>
</organism>
<dbReference type="Proteomes" id="UP001151760">
    <property type="component" value="Unassembled WGS sequence"/>
</dbReference>
<dbReference type="EMBL" id="BQNB010014476">
    <property type="protein sequence ID" value="GJT28634.1"/>
    <property type="molecule type" value="Genomic_DNA"/>
</dbReference>
<evidence type="ECO:0000256" key="1">
    <source>
        <dbReference type="SAM" id="MobiDB-lite"/>
    </source>
</evidence>
<keyword evidence="4" id="KW-1185">Reference proteome</keyword>
<feature type="compositionally biased region" description="Polar residues" evidence="1">
    <location>
        <begin position="75"/>
        <end position="101"/>
    </location>
</feature>
<feature type="region of interest" description="Disordered" evidence="1">
    <location>
        <begin position="67"/>
        <end position="119"/>
    </location>
</feature>
<evidence type="ECO:0000313" key="4">
    <source>
        <dbReference type="Proteomes" id="UP001151760"/>
    </source>
</evidence>
<proteinExistence type="predicted"/>
<dbReference type="Pfam" id="PF07727">
    <property type="entry name" value="RVT_2"/>
    <property type="match status" value="1"/>
</dbReference>
<protein>
    <submittedName>
        <fullName evidence="3">Retrovirus-related pol polyprotein from transposon TNT 1-94</fullName>
    </submittedName>
</protein>
<dbReference type="CDD" id="cd09272">
    <property type="entry name" value="RNase_HI_RT_Ty1"/>
    <property type="match status" value="1"/>
</dbReference>
<feature type="compositionally biased region" description="Basic and acidic residues" evidence="1">
    <location>
        <begin position="109"/>
        <end position="119"/>
    </location>
</feature>
<reference evidence="3" key="2">
    <citation type="submission" date="2022-01" db="EMBL/GenBank/DDBJ databases">
        <authorList>
            <person name="Yamashiro T."/>
            <person name="Shiraishi A."/>
            <person name="Satake H."/>
            <person name="Nakayama K."/>
        </authorList>
    </citation>
    <scope>NUCLEOTIDE SEQUENCE</scope>
</reference>
<evidence type="ECO:0000259" key="2">
    <source>
        <dbReference type="Pfam" id="PF07727"/>
    </source>
</evidence>